<dbReference type="GO" id="GO:0009249">
    <property type="term" value="P:protein lipoylation"/>
    <property type="evidence" value="ECO:0007669"/>
    <property type="project" value="TreeGrafter"/>
</dbReference>
<organism evidence="2 3">
    <name type="scientific">Candidatus Proximibacter danicus</name>
    <dbReference type="NCBI Taxonomy" id="2954365"/>
    <lineage>
        <taxon>Bacteria</taxon>
        <taxon>Pseudomonadati</taxon>
        <taxon>Pseudomonadota</taxon>
        <taxon>Betaproteobacteria</taxon>
        <taxon>Candidatus Proximibacter</taxon>
    </lineage>
</organism>
<dbReference type="InterPro" id="IPR033753">
    <property type="entry name" value="GCV_H/Fam206"/>
</dbReference>
<dbReference type="Pfam" id="PF01597">
    <property type="entry name" value="GCV_H"/>
    <property type="match status" value="1"/>
</dbReference>
<dbReference type="GO" id="GO:0019464">
    <property type="term" value="P:glycine decarboxylation via glycine cleavage system"/>
    <property type="evidence" value="ECO:0007669"/>
    <property type="project" value="InterPro"/>
</dbReference>
<dbReference type="GO" id="GO:0005960">
    <property type="term" value="C:glycine cleavage complex"/>
    <property type="evidence" value="ECO:0007669"/>
    <property type="project" value="InterPro"/>
</dbReference>
<dbReference type="CDD" id="cd06848">
    <property type="entry name" value="GCS_H"/>
    <property type="match status" value="1"/>
</dbReference>
<sequence length="142" mass="15716">MAHKPFHGAIPDDRFYDPRYDMWVQQDGDEVLIGITTFGAFLAGEIIAFTSKPKGAEVDYGRGLGTVESAKTVLAVHAPIAFNLIEINEALEERAAPINRDPHLAWLVRGQPWDWANDRGRLVDAAAYRTHVLSVDPEASFA</sequence>
<dbReference type="InterPro" id="IPR011053">
    <property type="entry name" value="Single_hybrid_motif"/>
</dbReference>
<name>A0A9D7K387_9PROT</name>
<dbReference type="AlphaFoldDB" id="A0A9D7K387"/>
<dbReference type="PANTHER" id="PTHR11715">
    <property type="entry name" value="GLYCINE CLEAVAGE SYSTEM H PROTEIN"/>
    <property type="match status" value="1"/>
</dbReference>
<dbReference type="Gene3D" id="2.40.50.100">
    <property type="match status" value="1"/>
</dbReference>
<dbReference type="PANTHER" id="PTHR11715:SF3">
    <property type="entry name" value="GLYCINE CLEAVAGE SYSTEM H PROTEIN-RELATED"/>
    <property type="match status" value="1"/>
</dbReference>
<evidence type="ECO:0000256" key="1">
    <source>
        <dbReference type="ARBA" id="ARBA00022823"/>
    </source>
</evidence>
<keyword evidence="1" id="KW-0450">Lipoyl</keyword>
<evidence type="ECO:0000313" key="3">
    <source>
        <dbReference type="Proteomes" id="UP000886689"/>
    </source>
</evidence>
<evidence type="ECO:0000313" key="2">
    <source>
        <dbReference type="EMBL" id="MBK8524634.1"/>
    </source>
</evidence>
<protein>
    <submittedName>
        <fullName evidence="2">Glycine cleavage system protein H</fullName>
    </submittedName>
</protein>
<reference evidence="2" key="1">
    <citation type="submission" date="2020-10" db="EMBL/GenBank/DDBJ databases">
        <title>Connecting structure to function with the recovery of over 1000 high-quality activated sludge metagenome-assembled genomes encoding full-length rRNA genes using long-read sequencing.</title>
        <authorList>
            <person name="Singleton C.M."/>
            <person name="Petriglieri F."/>
            <person name="Kristensen J.M."/>
            <person name="Kirkegaard R.H."/>
            <person name="Michaelsen T.Y."/>
            <person name="Andersen M.H."/>
            <person name="Karst S.M."/>
            <person name="Dueholm M.S."/>
            <person name="Nielsen P.H."/>
            <person name="Albertsen M."/>
        </authorList>
    </citation>
    <scope>NUCLEOTIDE SEQUENCE</scope>
    <source>
        <strain evidence="2">Hirt_18-Q3-R61-65_BATAC.395</strain>
    </source>
</reference>
<dbReference type="EMBL" id="JADJUC010000012">
    <property type="protein sequence ID" value="MBK8524634.1"/>
    <property type="molecule type" value="Genomic_DNA"/>
</dbReference>
<accession>A0A9D7K387</accession>
<dbReference type="InterPro" id="IPR002930">
    <property type="entry name" value="GCV_H"/>
</dbReference>
<dbReference type="SUPFAM" id="SSF51230">
    <property type="entry name" value="Single hybrid motif"/>
    <property type="match status" value="1"/>
</dbReference>
<dbReference type="GO" id="GO:0005829">
    <property type="term" value="C:cytosol"/>
    <property type="evidence" value="ECO:0007669"/>
    <property type="project" value="TreeGrafter"/>
</dbReference>
<proteinExistence type="predicted"/>
<gene>
    <name evidence="2" type="ORF">IPL58_11355</name>
</gene>
<comment type="caution">
    <text evidence="2">The sequence shown here is derived from an EMBL/GenBank/DDBJ whole genome shotgun (WGS) entry which is preliminary data.</text>
</comment>
<dbReference type="Proteomes" id="UP000886689">
    <property type="component" value="Unassembled WGS sequence"/>
</dbReference>